<dbReference type="SUPFAM" id="SSF117892">
    <property type="entry name" value="Band 7/SPFH domain"/>
    <property type="match status" value="1"/>
</dbReference>
<dbReference type="PANTHER" id="PTHR23222">
    <property type="entry name" value="PROHIBITIN"/>
    <property type="match status" value="1"/>
</dbReference>
<feature type="transmembrane region" description="Helical" evidence="1">
    <location>
        <begin position="7"/>
        <end position="24"/>
    </location>
</feature>
<dbReference type="CDD" id="cd03401">
    <property type="entry name" value="SPFH_prohibitin"/>
    <property type="match status" value="1"/>
</dbReference>
<comment type="caution">
    <text evidence="3">The sequence shown here is derived from an EMBL/GenBank/DDBJ whole genome shotgun (WGS) entry which is preliminary data.</text>
</comment>
<dbReference type="Proteomes" id="UP000228689">
    <property type="component" value="Unassembled WGS sequence"/>
</dbReference>
<keyword evidence="1" id="KW-0472">Membrane</keyword>
<evidence type="ECO:0000313" key="3">
    <source>
        <dbReference type="EMBL" id="PIY93797.1"/>
    </source>
</evidence>
<name>A0A2M7RB78_9BACT</name>
<dbReference type="EMBL" id="PFMC01000082">
    <property type="protein sequence ID" value="PIY93797.1"/>
    <property type="molecule type" value="Genomic_DNA"/>
</dbReference>
<keyword evidence="1" id="KW-1133">Transmembrane helix</keyword>
<dbReference type="Gene3D" id="3.30.479.30">
    <property type="entry name" value="Band 7 domain"/>
    <property type="match status" value="1"/>
</dbReference>
<keyword evidence="1" id="KW-0812">Transmembrane</keyword>
<accession>A0A2M7RB78</accession>
<sequence>MLDKNKLFKNLPLIAVILIFVLPWLGKNGVFFIIAVFIIIYIIKLINPSSSRIAGLRMGKEKNMEFTDKTSAINMDKIKSFKSTKKTILMVIGAILLIWLFFASIAIVEAGETGVYSLFGKVNEQELKSGFHLVIPLAKVTMMSIRTEEYTMSIISDEGQKKGADAITALTKEGLNVDLDMTVLYSLSEDSAADVYTTVGLDYVEKIIRPSIRSSIRAIIAQYEAKDIYSDKREEAAQNILENLRSSVEARGIIVEEVLLRNIVLPPNLATAIQEKLQAEQEAQKYEFILQREEKEKERKIIEAAGQRDAQSIINQSLTTNYLYYLYVNQLKDREGTIYVPTSPSTGMPLFRNIGN</sequence>
<feature type="domain" description="Band 7" evidence="2">
    <location>
        <begin position="103"/>
        <end position="277"/>
    </location>
</feature>
<organism evidence="3 4">
    <name type="scientific">Candidatus Komeilibacteria bacterium CG_4_10_14_0_8_um_filter_37_78</name>
    <dbReference type="NCBI Taxonomy" id="1974471"/>
    <lineage>
        <taxon>Bacteria</taxon>
        <taxon>Candidatus Komeiliibacteriota</taxon>
    </lineage>
</organism>
<evidence type="ECO:0000256" key="1">
    <source>
        <dbReference type="SAM" id="Phobius"/>
    </source>
</evidence>
<dbReference type="SMART" id="SM00244">
    <property type="entry name" value="PHB"/>
    <property type="match status" value="1"/>
</dbReference>
<dbReference type="InterPro" id="IPR001107">
    <property type="entry name" value="Band_7"/>
</dbReference>
<dbReference type="Pfam" id="PF01145">
    <property type="entry name" value="Band_7"/>
    <property type="match status" value="1"/>
</dbReference>
<evidence type="ECO:0000313" key="4">
    <source>
        <dbReference type="Proteomes" id="UP000228689"/>
    </source>
</evidence>
<feature type="transmembrane region" description="Helical" evidence="1">
    <location>
        <begin position="87"/>
        <end position="108"/>
    </location>
</feature>
<dbReference type="InterPro" id="IPR000163">
    <property type="entry name" value="Prohibitin"/>
</dbReference>
<evidence type="ECO:0000259" key="2">
    <source>
        <dbReference type="SMART" id="SM00244"/>
    </source>
</evidence>
<gene>
    <name evidence="3" type="ORF">COY67_03525</name>
</gene>
<dbReference type="InterPro" id="IPR036013">
    <property type="entry name" value="Band_7/SPFH_dom_sf"/>
</dbReference>
<proteinExistence type="predicted"/>
<dbReference type="AlphaFoldDB" id="A0A2M7RB78"/>
<reference evidence="4" key="1">
    <citation type="submission" date="2017-09" db="EMBL/GenBank/DDBJ databases">
        <title>Depth-based differentiation of microbial function through sediment-hosted aquifers and enrichment of novel symbionts in the deep terrestrial subsurface.</title>
        <authorList>
            <person name="Probst A.J."/>
            <person name="Ladd B."/>
            <person name="Jarett J.K."/>
            <person name="Geller-Mcgrath D.E."/>
            <person name="Sieber C.M.K."/>
            <person name="Emerson J.B."/>
            <person name="Anantharaman K."/>
            <person name="Thomas B.C."/>
            <person name="Malmstrom R."/>
            <person name="Stieglmeier M."/>
            <person name="Klingl A."/>
            <person name="Woyke T."/>
            <person name="Ryan C.M."/>
            <person name="Banfield J.F."/>
        </authorList>
    </citation>
    <scope>NUCLEOTIDE SEQUENCE [LARGE SCALE GENOMIC DNA]</scope>
</reference>
<feature type="transmembrane region" description="Helical" evidence="1">
    <location>
        <begin position="30"/>
        <end position="47"/>
    </location>
</feature>
<dbReference type="GO" id="GO:0016020">
    <property type="term" value="C:membrane"/>
    <property type="evidence" value="ECO:0007669"/>
    <property type="project" value="InterPro"/>
</dbReference>
<dbReference type="PANTHER" id="PTHR23222:SF0">
    <property type="entry name" value="PROHIBITIN 1"/>
    <property type="match status" value="1"/>
</dbReference>
<dbReference type="PRINTS" id="PR00679">
    <property type="entry name" value="PROHIBITIN"/>
</dbReference>
<protein>
    <submittedName>
        <fullName evidence="3">Band 7 protein</fullName>
    </submittedName>
</protein>